<comment type="cofactor">
    <cofactor evidence="1">
        <name>pyridoxal 5'-phosphate</name>
        <dbReference type="ChEBI" id="CHEBI:597326"/>
    </cofactor>
</comment>
<dbReference type="InterPro" id="IPR015422">
    <property type="entry name" value="PyrdxlP-dep_Trfase_small"/>
</dbReference>
<dbReference type="InterPro" id="IPR015424">
    <property type="entry name" value="PyrdxlP-dep_Trfase"/>
</dbReference>
<dbReference type="RefSeq" id="WP_060917650.1">
    <property type="nucleotide sequence ID" value="NZ_KQ960046.1"/>
</dbReference>
<dbReference type="GO" id="GO:0031071">
    <property type="term" value="F:cysteine desulfurase activity"/>
    <property type="evidence" value="ECO:0007669"/>
    <property type="project" value="UniProtKB-EC"/>
</dbReference>
<dbReference type="InterPro" id="IPR010970">
    <property type="entry name" value="Cys_dSase_SufS"/>
</dbReference>
<evidence type="ECO:0000256" key="6">
    <source>
        <dbReference type="ARBA" id="ARBA00050776"/>
    </source>
</evidence>
<dbReference type="PATRIC" id="fig|157687.3.peg.799"/>
<proteinExistence type="inferred from homology"/>
<dbReference type="Proteomes" id="UP000070483">
    <property type="component" value="Unassembled WGS sequence"/>
</dbReference>
<evidence type="ECO:0000256" key="4">
    <source>
        <dbReference type="ARBA" id="ARBA00022679"/>
    </source>
</evidence>
<dbReference type="InterPro" id="IPR000192">
    <property type="entry name" value="Aminotrans_V_dom"/>
</dbReference>
<dbReference type="CDD" id="cd06453">
    <property type="entry name" value="SufS_like"/>
    <property type="match status" value="1"/>
</dbReference>
<reference evidence="9" key="1">
    <citation type="submission" date="2016-01" db="EMBL/GenBank/DDBJ databases">
        <authorList>
            <person name="Mitreva M."/>
            <person name="Pepin K.H."/>
            <person name="Mihindukulasuriya K.A."/>
            <person name="Fulton R."/>
            <person name="Fronick C."/>
            <person name="O'Laughlin M."/>
            <person name="Miner T."/>
            <person name="Herter B."/>
            <person name="Rosa B.A."/>
            <person name="Cordes M."/>
            <person name="Tomlinson C."/>
            <person name="Wollam A."/>
            <person name="Palsikar V.B."/>
            <person name="Mardis E.R."/>
            <person name="Wilson R.K."/>
        </authorList>
    </citation>
    <scope>NUCLEOTIDE SEQUENCE [LARGE SCALE GENOMIC DNA]</scope>
    <source>
        <strain evidence="9">KA00185</strain>
    </source>
</reference>
<evidence type="ECO:0000256" key="5">
    <source>
        <dbReference type="ARBA" id="ARBA00022898"/>
    </source>
</evidence>
<keyword evidence="5" id="KW-0663">Pyridoxal phosphate</keyword>
<dbReference type="InterPro" id="IPR015421">
    <property type="entry name" value="PyrdxlP-dep_Trfase_major"/>
</dbReference>
<comment type="similarity">
    <text evidence="2">Belongs to the class-V pyridoxal-phosphate-dependent aminotransferase family. Csd subfamily.</text>
</comment>
<dbReference type="AlphaFoldDB" id="A0A134AJN2"/>
<protein>
    <recommendedName>
        <fullName evidence="3">cysteine desulfurase</fullName>
        <ecNumber evidence="3">2.8.1.7</ecNumber>
    </recommendedName>
</protein>
<sequence length="401" mass="45769">MDYRKEFPIFKNRNNHYLDTAATSQKPKRVLDKIMEYYEKYNGNPGRGSHTLSMEASNLMANARKTVQKFINAKYPEEVIFTKNTTESINLIAYSYGMEFINENDEIILGVSNHHANIVPWQFVAKKKNAKIKFVYLTENGQFDIEDFKSKLSDKTKLVAISAVVNVTGVIQPIKEIIEITRNRNKNAIVLVDAAQSMLHFRHDVQDLDADFLVFSGHKLFTPMGIGVMYGKKELLEKMPPFLYGGDMIEFVTEQESTFAQLPNKFEGGTQNVEGAVTLEEAINFIEEISYEKINEIENSLTKNALEKLKKLNFVETYFTKDIEHTGIIAFNVKNVHSHDVAFILDSYDVAVRSGHHCAQPLMNYLGIPSCCRASFSIYNNEEDIDKLIEGLLKVKEVFEL</sequence>
<evidence type="ECO:0000256" key="3">
    <source>
        <dbReference type="ARBA" id="ARBA00012239"/>
    </source>
</evidence>
<dbReference type="OrthoDB" id="9804366at2"/>
<dbReference type="GO" id="GO:0006534">
    <property type="term" value="P:cysteine metabolic process"/>
    <property type="evidence" value="ECO:0007669"/>
    <property type="project" value="InterPro"/>
</dbReference>
<dbReference type="PIRSF" id="PIRSF005572">
    <property type="entry name" value="NifS"/>
    <property type="match status" value="1"/>
</dbReference>
<dbReference type="Gene3D" id="3.90.1150.10">
    <property type="entry name" value="Aspartate Aminotransferase, domain 1"/>
    <property type="match status" value="1"/>
</dbReference>
<evidence type="ECO:0000313" key="9">
    <source>
        <dbReference type="Proteomes" id="UP000070483"/>
    </source>
</evidence>
<organism evidence="8 9">
    <name type="scientific">Leptotrichia wadei</name>
    <dbReference type="NCBI Taxonomy" id="157687"/>
    <lineage>
        <taxon>Bacteria</taxon>
        <taxon>Fusobacteriati</taxon>
        <taxon>Fusobacteriota</taxon>
        <taxon>Fusobacteriia</taxon>
        <taxon>Fusobacteriales</taxon>
        <taxon>Leptotrichiaceae</taxon>
        <taxon>Leptotrichia</taxon>
    </lineage>
</organism>
<dbReference type="EC" id="2.8.1.7" evidence="3"/>
<dbReference type="PANTHER" id="PTHR43586">
    <property type="entry name" value="CYSTEINE DESULFURASE"/>
    <property type="match status" value="1"/>
</dbReference>
<dbReference type="NCBIfam" id="TIGR01979">
    <property type="entry name" value="sufS"/>
    <property type="match status" value="1"/>
</dbReference>
<dbReference type="InterPro" id="IPR016454">
    <property type="entry name" value="Cysteine_dSase"/>
</dbReference>
<name>A0A134AJN2_9FUSO</name>
<accession>A0A134AJN2</accession>
<dbReference type="GO" id="GO:0030170">
    <property type="term" value="F:pyridoxal phosphate binding"/>
    <property type="evidence" value="ECO:0007669"/>
    <property type="project" value="InterPro"/>
</dbReference>
<evidence type="ECO:0000256" key="2">
    <source>
        <dbReference type="ARBA" id="ARBA00010447"/>
    </source>
</evidence>
<dbReference type="SUPFAM" id="SSF53383">
    <property type="entry name" value="PLP-dependent transferases"/>
    <property type="match status" value="1"/>
</dbReference>
<dbReference type="Pfam" id="PF00266">
    <property type="entry name" value="Aminotran_5"/>
    <property type="match status" value="1"/>
</dbReference>
<feature type="domain" description="Aminotransferase class V" evidence="7">
    <location>
        <begin position="16"/>
        <end position="388"/>
    </location>
</feature>
<comment type="caution">
    <text evidence="8">The sequence shown here is derived from an EMBL/GenBank/DDBJ whole genome shotgun (WGS) entry which is preliminary data.</text>
</comment>
<evidence type="ECO:0000259" key="7">
    <source>
        <dbReference type="Pfam" id="PF00266"/>
    </source>
</evidence>
<dbReference type="STRING" id="157687.HMPREF3180_00802"/>
<evidence type="ECO:0000313" key="8">
    <source>
        <dbReference type="EMBL" id="KXB67938.1"/>
    </source>
</evidence>
<keyword evidence="4" id="KW-0808">Transferase</keyword>
<comment type="catalytic activity">
    <reaction evidence="6">
        <text>(sulfur carrier)-H + L-cysteine = (sulfur carrier)-SH + L-alanine</text>
        <dbReference type="Rhea" id="RHEA:43892"/>
        <dbReference type="Rhea" id="RHEA-COMP:14737"/>
        <dbReference type="Rhea" id="RHEA-COMP:14739"/>
        <dbReference type="ChEBI" id="CHEBI:29917"/>
        <dbReference type="ChEBI" id="CHEBI:35235"/>
        <dbReference type="ChEBI" id="CHEBI:57972"/>
        <dbReference type="ChEBI" id="CHEBI:64428"/>
        <dbReference type="EC" id="2.8.1.7"/>
    </reaction>
</comment>
<dbReference type="PANTHER" id="PTHR43586:SF8">
    <property type="entry name" value="CYSTEINE DESULFURASE 1, CHLOROPLASTIC"/>
    <property type="match status" value="1"/>
</dbReference>
<dbReference type="EMBL" id="LSDD01000056">
    <property type="protein sequence ID" value="KXB67938.1"/>
    <property type="molecule type" value="Genomic_DNA"/>
</dbReference>
<evidence type="ECO:0000256" key="1">
    <source>
        <dbReference type="ARBA" id="ARBA00001933"/>
    </source>
</evidence>
<dbReference type="Gene3D" id="3.40.640.10">
    <property type="entry name" value="Type I PLP-dependent aspartate aminotransferase-like (Major domain)"/>
    <property type="match status" value="1"/>
</dbReference>
<keyword evidence="9" id="KW-1185">Reference proteome</keyword>
<gene>
    <name evidence="8" type="ORF">HMPREF3180_00802</name>
</gene>